<evidence type="ECO:0000256" key="5">
    <source>
        <dbReference type="ARBA" id="ARBA00022801"/>
    </source>
</evidence>
<dbReference type="InterPro" id="IPR001764">
    <property type="entry name" value="Glyco_hydro_3_N"/>
</dbReference>
<evidence type="ECO:0000256" key="1">
    <source>
        <dbReference type="ARBA" id="ARBA00000448"/>
    </source>
</evidence>
<dbReference type="GO" id="GO:0008422">
    <property type="term" value="F:beta-glucosidase activity"/>
    <property type="evidence" value="ECO:0007669"/>
    <property type="project" value="UniProtKB-EC"/>
</dbReference>
<dbReference type="Proteomes" id="UP000464053">
    <property type="component" value="Chromosome"/>
</dbReference>
<evidence type="ECO:0000256" key="7">
    <source>
        <dbReference type="SAM" id="SignalP"/>
    </source>
</evidence>
<keyword evidence="4 7" id="KW-0732">Signal</keyword>
<dbReference type="EC" id="3.2.1.21" evidence="3"/>
<evidence type="ECO:0000256" key="3">
    <source>
        <dbReference type="ARBA" id="ARBA00012744"/>
    </source>
</evidence>
<evidence type="ECO:0000313" key="9">
    <source>
        <dbReference type="EMBL" id="QHM72131.1"/>
    </source>
</evidence>
<reference evidence="9 10" key="1">
    <citation type="submission" date="2018-03" db="EMBL/GenBank/DDBJ databases">
        <title>Pantoea intestinalis SRCM103226 isolated form the mealworm.</title>
        <authorList>
            <person name="Jeong D.-Y."/>
            <person name="Kim J.W."/>
        </authorList>
    </citation>
    <scope>NUCLEOTIDE SEQUENCE [LARGE SCALE GENOMIC DNA]</scope>
    <source>
        <strain evidence="9 10">SRCM103226</strain>
    </source>
</reference>
<dbReference type="Pfam" id="PF00933">
    <property type="entry name" value="Glyco_hydro_3"/>
    <property type="match status" value="1"/>
</dbReference>
<dbReference type="GO" id="GO:0009251">
    <property type="term" value="P:glucan catabolic process"/>
    <property type="evidence" value="ECO:0007669"/>
    <property type="project" value="TreeGrafter"/>
</dbReference>
<dbReference type="SMR" id="A0A6P1Q149"/>
<comment type="similarity">
    <text evidence="2">Belongs to the glycosyl hydrolase 3 family.</text>
</comment>
<evidence type="ECO:0000256" key="4">
    <source>
        <dbReference type="ARBA" id="ARBA00022729"/>
    </source>
</evidence>
<accession>A0A6P1Q149</accession>
<comment type="catalytic activity">
    <reaction evidence="1">
        <text>Hydrolysis of terminal, non-reducing beta-D-glucosyl residues with release of beta-D-glucose.</text>
        <dbReference type="EC" id="3.2.1.21"/>
    </reaction>
</comment>
<dbReference type="AlphaFoldDB" id="A0A6P1Q149"/>
<dbReference type="KEGG" id="mint:C7M51_02431"/>
<dbReference type="PANTHER" id="PTHR30620">
    <property type="entry name" value="PERIPLASMIC BETA-GLUCOSIDASE-RELATED"/>
    <property type="match status" value="1"/>
</dbReference>
<keyword evidence="5 9" id="KW-0378">Hydrolase</keyword>
<dbReference type="InterPro" id="IPR017853">
    <property type="entry name" value="GH"/>
</dbReference>
<evidence type="ECO:0000256" key="2">
    <source>
        <dbReference type="ARBA" id="ARBA00005336"/>
    </source>
</evidence>
<dbReference type="PRINTS" id="PR00133">
    <property type="entry name" value="GLHYDRLASE3"/>
</dbReference>
<feature type="signal peptide" evidence="7">
    <location>
        <begin position="1"/>
        <end position="26"/>
    </location>
</feature>
<evidence type="ECO:0000259" key="8">
    <source>
        <dbReference type="Pfam" id="PF00933"/>
    </source>
</evidence>
<dbReference type="RefSeq" id="WP_244323727.1">
    <property type="nucleotide sequence ID" value="NZ_CP028271.1"/>
</dbReference>
<organism evidence="9 10">
    <name type="scientific">Mixta intestinalis</name>
    <dbReference type="NCBI Taxonomy" id="1615494"/>
    <lineage>
        <taxon>Bacteria</taxon>
        <taxon>Pseudomonadati</taxon>
        <taxon>Pseudomonadota</taxon>
        <taxon>Gammaproteobacteria</taxon>
        <taxon>Enterobacterales</taxon>
        <taxon>Erwiniaceae</taxon>
        <taxon>Mixta</taxon>
    </lineage>
</organism>
<dbReference type="InterPro" id="IPR036881">
    <property type="entry name" value="Glyco_hydro_3_C_sf"/>
</dbReference>
<proteinExistence type="inferred from homology"/>
<dbReference type="InterPro" id="IPR051915">
    <property type="entry name" value="Cellulose_Degrad_GH3"/>
</dbReference>
<keyword evidence="6 9" id="KW-0326">Glycosidase</keyword>
<dbReference type="PANTHER" id="PTHR30620:SF16">
    <property type="entry name" value="LYSOSOMAL BETA GLUCOSIDASE"/>
    <property type="match status" value="1"/>
</dbReference>
<dbReference type="Gene3D" id="3.20.20.300">
    <property type="entry name" value="Glycoside hydrolase, family 3, N-terminal domain"/>
    <property type="match status" value="1"/>
</dbReference>
<evidence type="ECO:0000313" key="10">
    <source>
        <dbReference type="Proteomes" id="UP000464053"/>
    </source>
</evidence>
<sequence>MISHFNFNKLSLAVMVCLPVTLNAGAQSLIQVELGHYSKALITDAGLKFKDLNRDDELNPYEDWRLPAETRAADLIKRMTLKEKAGVMMHGSVPEMEDPSGVASAYDMKAVRKMVVDDKINSMVTTLSGDDPSMLAEQNNMIQQIAEGTRLGIPVTISSDPRNNWQPLPRASNATGKFSRWPETLGIGAVGSEVLAKEYADRIRREYRATGITQALSPQADIVSEPRWARISGTFGENPELVRKMVRGYIEGIQHGADGLNHRSVAAVVKHWVGYGAAEHGWDGHNAYGKNIILSAESLKRHIMPFKGAFESHVAGVMPTYSVMRGVEWEGKTPEPVGAGFSHFLLTDLLRNEYHFDGVIVSDWLITNDCDDKCVNGSAPGETPEEGGMPWGVESLTKEQRFVAAVNAGIDQFGGVTDTAILVGAVKKGLISEERIDASVKRILQQKFEQGLFEQPYVDAALADKVVGSAEAQKEAGSAQFRSLVLLQNKNILPLKKDIKVWLYGIDKAVATEAGLTVVKNPGSADVALMRLSAPYEQPHPNYFFGSRYHEGSLAFASDNKDLKVLEEISMVVPVVLSIYLDRPAILANVRDKTSAIIANFGVSDEVLISRLISDSAYTARLPFALPSTAESVLIQKSDEPGDLKLPLFPLGYGLAR</sequence>
<dbReference type="SUPFAM" id="SSF51445">
    <property type="entry name" value="(Trans)glycosidases"/>
    <property type="match status" value="1"/>
</dbReference>
<protein>
    <recommendedName>
        <fullName evidence="3">beta-glucosidase</fullName>
        <ecNumber evidence="3">3.2.1.21</ecNumber>
    </recommendedName>
</protein>
<gene>
    <name evidence="9" type="ORF">C7M51_02431</name>
</gene>
<feature type="chain" id="PRO_5026812957" description="beta-glucosidase" evidence="7">
    <location>
        <begin position="27"/>
        <end position="657"/>
    </location>
</feature>
<dbReference type="InterPro" id="IPR036962">
    <property type="entry name" value="Glyco_hydro_3_N_sf"/>
</dbReference>
<evidence type="ECO:0000256" key="6">
    <source>
        <dbReference type="ARBA" id="ARBA00023295"/>
    </source>
</evidence>
<feature type="domain" description="Glycoside hydrolase family 3 N-terminal" evidence="8">
    <location>
        <begin position="106"/>
        <end position="445"/>
    </location>
</feature>
<name>A0A6P1Q149_9GAMM</name>
<keyword evidence="10" id="KW-1185">Reference proteome</keyword>
<dbReference type="EMBL" id="CP028271">
    <property type="protein sequence ID" value="QHM72131.1"/>
    <property type="molecule type" value="Genomic_DNA"/>
</dbReference>
<dbReference type="SUPFAM" id="SSF52279">
    <property type="entry name" value="Beta-D-glucan exohydrolase, C-terminal domain"/>
    <property type="match status" value="1"/>
</dbReference>